<dbReference type="InterPro" id="IPR044516">
    <property type="entry name" value="UXS-like"/>
</dbReference>
<dbReference type="InterPro" id="IPR036291">
    <property type="entry name" value="NAD(P)-bd_dom_sf"/>
</dbReference>
<proteinExistence type="predicted"/>
<dbReference type="InterPro" id="IPR001509">
    <property type="entry name" value="Epimerase_deHydtase"/>
</dbReference>
<dbReference type="AlphaFoldDB" id="A0A6J7SQD2"/>
<evidence type="ECO:0000256" key="3">
    <source>
        <dbReference type="ARBA" id="ARBA00023027"/>
    </source>
</evidence>
<evidence type="ECO:0000313" key="6">
    <source>
        <dbReference type="EMBL" id="CAB5043221.1"/>
    </source>
</evidence>
<organism evidence="6">
    <name type="scientific">freshwater metagenome</name>
    <dbReference type="NCBI Taxonomy" id="449393"/>
    <lineage>
        <taxon>unclassified sequences</taxon>
        <taxon>metagenomes</taxon>
        <taxon>ecological metagenomes</taxon>
    </lineage>
</organism>
<dbReference type="GO" id="GO:0033320">
    <property type="term" value="P:UDP-D-xylose biosynthetic process"/>
    <property type="evidence" value="ECO:0007669"/>
    <property type="project" value="UniProtKB-UniPathway"/>
</dbReference>
<dbReference type="Gene3D" id="3.40.50.720">
    <property type="entry name" value="NAD(P)-binding Rossmann-like Domain"/>
    <property type="match status" value="1"/>
</dbReference>
<keyword evidence="2" id="KW-0210">Decarboxylase</keyword>
<protein>
    <submittedName>
        <fullName evidence="6">Unannotated protein</fullName>
    </submittedName>
</protein>
<dbReference type="GO" id="GO:0048040">
    <property type="term" value="F:UDP-glucuronate decarboxylase activity"/>
    <property type="evidence" value="ECO:0007669"/>
    <property type="project" value="TreeGrafter"/>
</dbReference>
<comment type="cofactor">
    <cofactor evidence="1">
        <name>NAD(+)</name>
        <dbReference type="ChEBI" id="CHEBI:57540"/>
    </cofactor>
</comment>
<dbReference type="GO" id="GO:0005737">
    <property type="term" value="C:cytoplasm"/>
    <property type="evidence" value="ECO:0007669"/>
    <property type="project" value="TreeGrafter"/>
</dbReference>
<dbReference type="SUPFAM" id="SSF51735">
    <property type="entry name" value="NAD(P)-binding Rossmann-fold domains"/>
    <property type="match status" value="1"/>
</dbReference>
<name>A0A6J7SQD2_9ZZZZ</name>
<reference evidence="6" key="1">
    <citation type="submission" date="2020-05" db="EMBL/GenBank/DDBJ databases">
        <authorList>
            <person name="Chiriac C."/>
            <person name="Salcher M."/>
            <person name="Ghai R."/>
            <person name="Kavagutti S V."/>
        </authorList>
    </citation>
    <scope>NUCLEOTIDE SEQUENCE</scope>
</reference>
<dbReference type="PANTHER" id="PTHR43078">
    <property type="entry name" value="UDP-GLUCURONIC ACID DECARBOXYLASE-RELATED"/>
    <property type="match status" value="1"/>
</dbReference>
<evidence type="ECO:0000256" key="4">
    <source>
        <dbReference type="ARBA" id="ARBA00023239"/>
    </source>
</evidence>
<dbReference type="EMBL" id="CAFBPZ010000183">
    <property type="protein sequence ID" value="CAB5043221.1"/>
    <property type="molecule type" value="Genomic_DNA"/>
</dbReference>
<dbReference type="GO" id="GO:0042732">
    <property type="term" value="P:D-xylose metabolic process"/>
    <property type="evidence" value="ECO:0007669"/>
    <property type="project" value="InterPro"/>
</dbReference>
<dbReference type="GO" id="GO:0070403">
    <property type="term" value="F:NAD+ binding"/>
    <property type="evidence" value="ECO:0007669"/>
    <property type="project" value="InterPro"/>
</dbReference>
<dbReference type="Pfam" id="PF01370">
    <property type="entry name" value="Epimerase"/>
    <property type="match status" value="1"/>
</dbReference>
<sequence>MSKVLITGGAGFIGSHLVDALVARGDSVIVLDDLSTGRHDNLRHHIGNPNVEFVLGSILNENLVDDSVRRVDLVLHLAAAVGVNLIVERPLESLATNIRGSEVVLEKCHKYGRKVLVTSTSEIYGKNTSDLLNEEDDRILGSPLKSRWSYSEAKAIEEILAYSYWREKGLPAVIVRLFNTVGPRQVGHYGMVIPRFVEQALRGLPITVYGDGSQRRCFCHVADSVEALLGLAGSTEAEGRVFNVGAQREITIADLARTICERTGSASELIFIPYDEAYEHGFEDMERRVPDTARVNGLLGWKPERSLEQIIDDVAVDIRARLRE</sequence>
<evidence type="ECO:0000259" key="5">
    <source>
        <dbReference type="Pfam" id="PF01370"/>
    </source>
</evidence>
<dbReference type="UniPathway" id="UPA00796">
    <property type="reaction ID" value="UER00771"/>
</dbReference>
<dbReference type="PANTHER" id="PTHR43078:SF6">
    <property type="entry name" value="UDP-GLUCURONIC ACID DECARBOXYLASE 1"/>
    <property type="match status" value="1"/>
</dbReference>
<evidence type="ECO:0000256" key="2">
    <source>
        <dbReference type="ARBA" id="ARBA00022793"/>
    </source>
</evidence>
<keyword evidence="3" id="KW-0520">NAD</keyword>
<keyword evidence="4" id="KW-0456">Lyase</keyword>
<gene>
    <name evidence="6" type="ORF">UFOPK4237_01727</name>
</gene>
<feature type="domain" description="NAD-dependent epimerase/dehydratase" evidence="5">
    <location>
        <begin position="4"/>
        <end position="245"/>
    </location>
</feature>
<evidence type="ECO:0000256" key="1">
    <source>
        <dbReference type="ARBA" id="ARBA00001911"/>
    </source>
</evidence>
<accession>A0A6J7SQD2</accession>